<reference evidence="1 2" key="1">
    <citation type="submission" date="2019-08" db="EMBL/GenBank/DDBJ databases">
        <title>Actinomadura sp. nov. CYP1-5 isolated from mountain soil.</title>
        <authorList>
            <person name="Songsumanus A."/>
            <person name="Kuncharoen N."/>
            <person name="Kudo T."/>
            <person name="Yuki M."/>
            <person name="Igarashi Y."/>
            <person name="Tanasupawat S."/>
        </authorList>
    </citation>
    <scope>NUCLEOTIDE SEQUENCE [LARGE SCALE GENOMIC DNA]</scope>
    <source>
        <strain evidence="1 2">GKU157</strain>
    </source>
</reference>
<proteinExistence type="predicted"/>
<comment type="caution">
    <text evidence="1">The sequence shown here is derived from an EMBL/GenBank/DDBJ whole genome shotgun (WGS) entry which is preliminary data.</text>
</comment>
<name>A0A5D0TMV1_9ACTN</name>
<organism evidence="1 2">
    <name type="scientific">Actinomadura syzygii</name>
    <dbReference type="NCBI Taxonomy" id="1427538"/>
    <lineage>
        <taxon>Bacteria</taxon>
        <taxon>Bacillati</taxon>
        <taxon>Actinomycetota</taxon>
        <taxon>Actinomycetes</taxon>
        <taxon>Streptosporangiales</taxon>
        <taxon>Thermomonosporaceae</taxon>
        <taxon>Actinomadura</taxon>
    </lineage>
</organism>
<dbReference type="RefSeq" id="WP_148356099.1">
    <property type="nucleotide sequence ID" value="NZ_JBHSBF010000041.1"/>
</dbReference>
<sequence length="69" mass="7102">MLEVGQLPGEFAEPLLLGLGADAIGERAEPGRVPVVAGRAASATAVVFSIIEQSCSSTTTRPPNALRVR</sequence>
<evidence type="ECO:0000313" key="2">
    <source>
        <dbReference type="Proteomes" id="UP000322634"/>
    </source>
</evidence>
<dbReference type="EMBL" id="VSFF01000021">
    <property type="protein sequence ID" value="TYC07611.1"/>
    <property type="molecule type" value="Genomic_DNA"/>
</dbReference>
<accession>A0A5D0TMV1</accession>
<keyword evidence="2" id="KW-1185">Reference proteome</keyword>
<dbReference type="Proteomes" id="UP000322634">
    <property type="component" value="Unassembled WGS sequence"/>
</dbReference>
<dbReference type="AlphaFoldDB" id="A0A5D0TMV1"/>
<evidence type="ECO:0000313" key="1">
    <source>
        <dbReference type="EMBL" id="TYC07611.1"/>
    </source>
</evidence>
<protein>
    <submittedName>
        <fullName evidence="1">Uncharacterized protein</fullName>
    </submittedName>
</protein>
<gene>
    <name evidence="1" type="ORF">FXF65_42205</name>
</gene>